<evidence type="ECO:0000256" key="2">
    <source>
        <dbReference type="ARBA" id="ARBA00006555"/>
    </source>
</evidence>
<proteinExistence type="inferred from homology"/>
<dbReference type="OrthoDB" id="117654at2"/>
<dbReference type="InterPro" id="IPR051045">
    <property type="entry name" value="TonB-dependent_transducer"/>
</dbReference>
<evidence type="ECO:0000256" key="4">
    <source>
        <dbReference type="ARBA" id="ARBA00022475"/>
    </source>
</evidence>
<keyword evidence="7" id="KW-0653">Protein transport</keyword>
<gene>
    <name evidence="12" type="ORF">SAMN05421819_1956</name>
</gene>
<sequence length="333" mass="34633">MIESNEVLDNGFEAMLQGVLAERSAAQKQPAGLEQRLLAKMRLAAEETHPCRDEAAAWMGHPAPGLVGAPMFGFAESVATKRSRASMWTAFAVHGFALLLVLTVVGRGAVQVLRPKKTSEAISLTLPPPPAVLPRAERTGGGGGQHNLAPVAQGHLPKLAQLQLMPPKAPPTEAAKITIEPTVVLQKDLKMADNSLPNLGLPDSSLHGVSLGNGAGTGIGSGHGAGIGPGAGGNTGGGVMHIGGSVKAPVVISSVEPEFSEEARKAKFSGNVQVYLVVDQHGNPTHVRVVRGVGMGLDEKAAEAVKQYKFKPATQNGKPVEVDMYVDVGFQIF</sequence>
<keyword evidence="9 10" id="KW-0472">Membrane</keyword>
<dbReference type="NCBIfam" id="TIGR01352">
    <property type="entry name" value="tonB_Cterm"/>
    <property type="match status" value="1"/>
</dbReference>
<dbReference type="GO" id="GO:0055085">
    <property type="term" value="P:transmembrane transport"/>
    <property type="evidence" value="ECO:0007669"/>
    <property type="project" value="InterPro"/>
</dbReference>
<comment type="subcellular location">
    <subcellularLocation>
        <location evidence="1">Cell inner membrane</location>
        <topology evidence="1">Single-pass membrane protein</topology>
        <orientation evidence="1">Periplasmic side</orientation>
    </subcellularLocation>
</comment>
<dbReference type="Pfam" id="PF03544">
    <property type="entry name" value="TonB_C"/>
    <property type="match status" value="1"/>
</dbReference>
<dbReference type="PROSITE" id="PS52015">
    <property type="entry name" value="TONB_CTD"/>
    <property type="match status" value="1"/>
</dbReference>
<keyword evidence="8 10" id="KW-1133">Transmembrane helix</keyword>
<dbReference type="GO" id="GO:0098797">
    <property type="term" value="C:plasma membrane protein complex"/>
    <property type="evidence" value="ECO:0007669"/>
    <property type="project" value="TreeGrafter"/>
</dbReference>
<name>A0A1H5XT35_9BACT</name>
<dbReference type="Gene3D" id="3.30.1150.10">
    <property type="match status" value="1"/>
</dbReference>
<keyword evidence="5" id="KW-0997">Cell inner membrane</keyword>
<evidence type="ECO:0000259" key="11">
    <source>
        <dbReference type="PROSITE" id="PS52015"/>
    </source>
</evidence>
<keyword evidence="3" id="KW-0813">Transport</keyword>
<comment type="similarity">
    <text evidence="2">Belongs to the TonB family.</text>
</comment>
<dbReference type="SUPFAM" id="SSF74653">
    <property type="entry name" value="TolA/TonB C-terminal domain"/>
    <property type="match status" value="1"/>
</dbReference>
<dbReference type="PANTHER" id="PTHR33446">
    <property type="entry name" value="PROTEIN TONB-RELATED"/>
    <property type="match status" value="1"/>
</dbReference>
<accession>A0A1H5XT35</accession>
<evidence type="ECO:0000256" key="9">
    <source>
        <dbReference type="ARBA" id="ARBA00023136"/>
    </source>
</evidence>
<evidence type="ECO:0000313" key="13">
    <source>
        <dbReference type="Proteomes" id="UP000236728"/>
    </source>
</evidence>
<evidence type="ECO:0000256" key="1">
    <source>
        <dbReference type="ARBA" id="ARBA00004383"/>
    </source>
</evidence>
<evidence type="ECO:0000256" key="7">
    <source>
        <dbReference type="ARBA" id="ARBA00022927"/>
    </source>
</evidence>
<evidence type="ECO:0000313" key="12">
    <source>
        <dbReference type="EMBL" id="SEG14822.1"/>
    </source>
</evidence>
<feature type="domain" description="TonB C-terminal" evidence="11">
    <location>
        <begin position="244"/>
        <end position="333"/>
    </location>
</feature>
<dbReference type="GO" id="GO:0015031">
    <property type="term" value="P:protein transport"/>
    <property type="evidence" value="ECO:0007669"/>
    <property type="project" value="UniProtKB-KW"/>
</dbReference>
<dbReference type="InterPro" id="IPR006260">
    <property type="entry name" value="TonB/TolA_C"/>
</dbReference>
<dbReference type="InterPro" id="IPR037682">
    <property type="entry name" value="TonB_C"/>
</dbReference>
<evidence type="ECO:0000256" key="8">
    <source>
        <dbReference type="ARBA" id="ARBA00022989"/>
    </source>
</evidence>
<dbReference type="PANTHER" id="PTHR33446:SF2">
    <property type="entry name" value="PROTEIN TONB"/>
    <property type="match status" value="1"/>
</dbReference>
<keyword evidence="6 10" id="KW-0812">Transmembrane</keyword>
<evidence type="ECO:0000256" key="10">
    <source>
        <dbReference type="SAM" id="Phobius"/>
    </source>
</evidence>
<evidence type="ECO:0000256" key="6">
    <source>
        <dbReference type="ARBA" id="ARBA00022692"/>
    </source>
</evidence>
<dbReference type="Proteomes" id="UP000236728">
    <property type="component" value="Unassembled WGS sequence"/>
</dbReference>
<dbReference type="AlphaFoldDB" id="A0A1H5XT35"/>
<reference evidence="12 13" key="1">
    <citation type="submission" date="2016-10" db="EMBL/GenBank/DDBJ databases">
        <authorList>
            <person name="de Groot N.N."/>
        </authorList>
    </citation>
    <scope>NUCLEOTIDE SEQUENCE [LARGE SCALE GENOMIC DNA]</scope>
    <source>
        <strain evidence="12 13">DSM 22489</strain>
    </source>
</reference>
<protein>
    <submittedName>
        <fullName evidence="12">Protein TonB</fullName>
    </submittedName>
</protein>
<dbReference type="EMBL" id="FNVA01000003">
    <property type="protein sequence ID" value="SEG14822.1"/>
    <property type="molecule type" value="Genomic_DNA"/>
</dbReference>
<keyword evidence="13" id="KW-1185">Reference proteome</keyword>
<evidence type="ECO:0000256" key="5">
    <source>
        <dbReference type="ARBA" id="ARBA00022519"/>
    </source>
</evidence>
<keyword evidence="4" id="KW-1003">Cell membrane</keyword>
<dbReference type="GO" id="GO:0031992">
    <property type="term" value="F:energy transducer activity"/>
    <property type="evidence" value="ECO:0007669"/>
    <property type="project" value="TreeGrafter"/>
</dbReference>
<organism evidence="12 13">
    <name type="scientific">Bryocella elongata</name>
    <dbReference type="NCBI Taxonomy" id="863522"/>
    <lineage>
        <taxon>Bacteria</taxon>
        <taxon>Pseudomonadati</taxon>
        <taxon>Acidobacteriota</taxon>
        <taxon>Terriglobia</taxon>
        <taxon>Terriglobales</taxon>
        <taxon>Acidobacteriaceae</taxon>
        <taxon>Bryocella</taxon>
    </lineage>
</organism>
<evidence type="ECO:0000256" key="3">
    <source>
        <dbReference type="ARBA" id="ARBA00022448"/>
    </source>
</evidence>
<feature type="transmembrane region" description="Helical" evidence="10">
    <location>
        <begin position="91"/>
        <end position="110"/>
    </location>
</feature>
<dbReference type="RefSeq" id="WP_103932877.1">
    <property type="nucleotide sequence ID" value="NZ_FNVA01000003.1"/>
</dbReference>